<sequence>MRGEIVLSRVRIKPKPGVGESSTVTFKYARSNWCLNSPAQRGHWGSFGIPHKSSLPHLGLWASPALPGARKWAKGVSKPRPPQIGGEWRYCSNCEGRIVLRAQISERPR</sequence>
<dbReference type="HOGENOM" id="CLU_2185858_0_0_1"/>
<dbReference type="Proteomes" id="UP000006911">
    <property type="component" value="Unassembled WGS sequence"/>
</dbReference>
<dbReference type="InParanoid" id="D5G4F2"/>
<name>D5G4F2_TUBMM</name>
<gene>
    <name evidence="1" type="ORF">GSTUM_00004082001</name>
</gene>
<organism evidence="1 2">
    <name type="scientific">Tuber melanosporum (strain Mel28)</name>
    <name type="common">Perigord black truffle</name>
    <dbReference type="NCBI Taxonomy" id="656061"/>
    <lineage>
        <taxon>Eukaryota</taxon>
        <taxon>Fungi</taxon>
        <taxon>Dikarya</taxon>
        <taxon>Ascomycota</taxon>
        <taxon>Pezizomycotina</taxon>
        <taxon>Pezizomycetes</taxon>
        <taxon>Pezizales</taxon>
        <taxon>Tuberaceae</taxon>
        <taxon>Tuber</taxon>
    </lineage>
</organism>
<accession>D5G4F2</accession>
<reference evidence="1 2" key="1">
    <citation type="journal article" date="2010" name="Nature">
        <title>Perigord black truffle genome uncovers evolutionary origins and mechanisms of symbiosis.</title>
        <authorList>
            <person name="Martin F."/>
            <person name="Kohler A."/>
            <person name="Murat C."/>
            <person name="Balestrini R."/>
            <person name="Coutinho P.M."/>
            <person name="Jaillon O."/>
            <person name="Montanini B."/>
            <person name="Morin E."/>
            <person name="Noel B."/>
            <person name="Percudani R."/>
            <person name="Porcel B."/>
            <person name="Rubini A."/>
            <person name="Amicucci A."/>
            <person name="Amselem J."/>
            <person name="Anthouard V."/>
            <person name="Arcioni S."/>
            <person name="Artiguenave F."/>
            <person name="Aury J.M."/>
            <person name="Ballario P."/>
            <person name="Bolchi A."/>
            <person name="Brenna A."/>
            <person name="Brun A."/>
            <person name="Buee M."/>
            <person name="Cantarel B."/>
            <person name="Chevalier G."/>
            <person name="Couloux A."/>
            <person name="Da Silva C."/>
            <person name="Denoeud F."/>
            <person name="Duplessis S."/>
            <person name="Ghignone S."/>
            <person name="Hilselberger B."/>
            <person name="Iotti M."/>
            <person name="Marcais B."/>
            <person name="Mello A."/>
            <person name="Miranda M."/>
            <person name="Pacioni G."/>
            <person name="Quesneville H."/>
            <person name="Riccioni C."/>
            <person name="Ruotolo R."/>
            <person name="Splivallo R."/>
            <person name="Stocchi V."/>
            <person name="Tisserant E."/>
            <person name="Viscomi A.R."/>
            <person name="Zambonelli A."/>
            <person name="Zampieri E."/>
            <person name="Henrissat B."/>
            <person name="Lebrun M.H."/>
            <person name="Paolocci F."/>
            <person name="Bonfante P."/>
            <person name="Ottonello S."/>
            <person name="Wincker P."/>
        </authorList>
    </citation>
    <scope>NUCLEOTIDE SEQUENCE [LARGE SCALE GENOMIC DNA]</scope>
    <source>
        <strain evidence="1 2">Mel28</strain>
    </source>
</reference>
<dbReference type="AlphaFoldDB" id="D5G4F2"/>
<keyword evidence="2" id="KW-1185">Reference proteome</keyword>
<evidence type="ECO:0000313" key="1">
    <source>
        <dbReference type="EMBL" id="CAZ79395.1"/>
    </source>
</evidence>
<dbReference type="KEGG" id="tml:GSTUM_00004082001"/>
<proteinExistence type="predicted"/>
<evidence type="ECO:0000313" key="2">
    <source>
        <dbReference type="Proteomes" id="UP000006911"/>
    </source>
</evidence>
<protein>
    <submittedName>
        <fullName evidence="1">(Perigord truffle) hypothetical protein</fullName>
    </submittedName>
</protein>
<dbReference type="EMBL" id="FN429986">
    <property type="protein sequence ID" value="CAZ79395.1"/>
    <property type="molecule type" value="Genomic_DNA"/>
</dbReference>